<dbReference type="SMART" id="SM00184">
    <property type="entry name" value="RING"/>
    <property type="match status" value="1"/>
</dbReference>
<keyword evidence="1" id="KW-0479">Metal-binding</keyword>
<dbReference type="PROSITE" id="PS00518">
    <property type="entry name" value="ZF_RING_1"/>
    <property type="match status" value="1"/>
</dbReference>
<dbReference type="InterPro" id="IPR017907">
    <property type="entry name" value="Znf_RING_CS"/>
</dbReference>
<keyword evidence="3" id="KW-0862">Zinc</keyword>
<dbReference type="PROSITE" id="PS50089">
    <property type="entry name" value="ZF_RING_2"/>
    <property type="match status" value="1"/>
</dbReference>
<evidence type="ECO:0000259" key="5">
    <source>
        <dbReference type="PROSITE" id="PS50089"/>
    </source>
</evidence>
<evidence type="ECO:0000256" key="1">
    <source>
        <dbReference type="ARBA" id="ARBA00022723"/>
    </source>
</evidence>
<keyword evidence="2 4" id="KW-0863">Zinc-finger</keyword>
<dbReference type="AlphaFoldDB" id="A0A2G5U432"/>
<dbReference type="InterPro" id="IPR001841">
    <property type="entry name" value="Znf_RING"/>
</dbReference>
<dbReference type="OrthoDB" id="5854969at2759"/>
<evidence type="ECO:0000256" key="4">
    <source>
        <dbReference type="PROSITE-ProRule" id="PRU00175"/>
    </source>
</evidence>
<accession>A0A2G5U432</accession>
<keyword evidence="7" id="KW-1185">Reference proteome</keyword>
<name>A0A2G5U432_9PELO</name>
<evidence type="ECO:0000256" key="3">
    <source>
        <dbReference type="ARBA" id="ARBA00022833"/>
    </source>
</evidence>
<sequence>MFGLKSIICVGCAASGVSNMFYDTETKRPLFIQCGHPMCSSCVTKYKDCPVCKEKVVNIENYAARNIYEEFKKNPLIVFKKWFKAELDDKEWCSNCHEESPKLRLCITCELELRNLGIEYVENDGTDWKDFGQRSEILRKHEIAMNRWRGSASQKWLAPRPELQDEKKWRARFRCEYYILANRLICSDCILDHLDHHEDHVVKSLQELEYTPEKLKQGSSFVATNFIWSELKSREGNCLIQTMKLHRTCEKLARLAMFYYPYSNESIKLGDTHNRYLSRVNKYFESSPLKNVDKISIEQGDTWIDILEKQISNLNEQRNCGCREVWNEMHSLYFGNQNEKTFVEVINQQENVVVSECPLSAEHFQETRNKALEASKIKLFQIYTVFCWNCDRNGICCIFDNLERKPCICSGCKMATCMDCLRTNANYKCFHCGNRFFNQKFGEERRYNVDEAVMDLVEFYTTNCVELFEKWWACEASELSFCLSCSSYSDGLEVCAFCELSHRMNVLRSNKKIYCSAQFHQNMPLFFNFSNLKTFPIRWQCSDCNKRLEANWDHKYCGDQRSAEWIGNWNRGCNHLLTRVYDTKTCSSYDQNADKCEYNAIDLKDIRYYRNAMKVATMGLIFRILKSGIESVKCNSRRTKLLKIYGTLKCQTRYYLKKMMDDRVISEMDQLSDNINKLIEELKLGWASLKNHETECTCTRSRAHPEDSDDWFESFCCLFPTK</sequence>
<evidence type="ECO:0000256" key="2">
    <source>
        <dbReference type="ARBA" id="ARBA00022771"/>
    </source>
</evidence>
<feature type="domain" description="RING-type" evidence="5">
    <location>
        <begin position="9"/>
        <end position="53"/>
    </location>
</feature>
<protein>
    <recommendedName>
        <fullName evidence="5">RING-type domain-containing protein</fullName>
    </recommendedName>
</protein>
<dbReference type="SUPFAM" id="SSF57850">
    <property type="entry name" value="RING/U-box"/>
    <property type="match status" value="1"/>
</dbReference>
<dbReference type="InterPro" id="IPR013083">
    <property type="entry name" value="Znf_RING/FYVE/PHD"/>
</dbReference>
<proteinExistence type="predicted"/>
<organism evidence="6 7">
    <name type="scientific">Caenorhabditis nigoni</name>
    <dbReference type="NCBI Taxonomy" id="1611254"/>
    <lineage>
        <taxon>Eukaryota</taxon>
        <taxon>Metazoa</taxon>
        <taxon>Ecdysozoa</taxon>
        <taxon>Nematoda</taxon>
        <taxon>Chromadorea</taxon>
        <taxon>Rhabditida</taxon>
        <taxon>Rhabditina</taxon>
        <taxon>Rhabditomorpha</taxon>
        <taxon>Rhabditoidea</taxon>
        <taxon>Rhabditidae</taxon>
        <taxon>Peloderinae</taxon>
        <taxon>Caenorhabditis</taxon>
    </lineage>
</organism>
<evidence type="ECO:0000313" key="6">
    <source>
        <dbReference type="EMBL" id="PIC33986.1"/>
    </source>
</evidence>
<comment type="caution">
    <text evidence="6">The sequence shown here is derived from an EMBL/GenBank/DDBJ whole genome shotgun (WGS) entry which is preliminary data.</text>
</comment>
<evidence type="ECO:0000313" key="7">
    <source>
        <dbReference type="Proteomes" id="UP000230233"/>
    </source>
</evidence>
<dbReference type="Proteomes" id="UP000230233">
    <property type="component" value="Chromosome IV"/>
</dbReference>
<dbReference type="EMBL" id="PDUG01000004">
    <property type="protein sequence ID" value="PIC33986.1"/>
    <property type="molecule type" value="Genomic_DNA"/>
</dbReference>
<dbReference type="GO" id="GO:0008270">
    <property type="term" value="F:zinc ion binding"/>
    <property type="evidence" value="ECO:0007669"/>
    <property type="project" value="UniProtKB-KW"/>
</dbReference>
<gene>
    <name evidence="6" type="primary">Cnig_chr_IV.g13769</name>
    <name evidence="6" type="ORF">B9Z55_013769</name>
</gene>
<dbReference type="Gene3D" id="3.30.40.10">
    <property type="entry name" value="Zinc/RING finger domain, C3HC4 (zinc finger)"/>
    <property type="match status" value="1"/>
</dbReference>
<reference evidence="7" key="1">
    <citation type="submission" date="2017-10" db="EMBL/GenBank/DDBJ databases">
        <title>Rapid genome shrinkage in a self-fertile nematode reveals novel sperm competition proteins.</title>
        <authorList>
            <person name="Yin D."/>
            <person name="Schwarz E.M."/>
            <person name="Thomas C.G."/>
            <person name="Felde R.L."/>
            <person name="Korf I.F."/>
            <person name="Cutter A.D."/>
            <person name="Schartner C.M."/>
            <person name="Ralston E.J."/>
            <person name="Meyer B.J."/>
            <person name="Haag E.S."/>
        </authorList>
    </citation>
    <scope>NUCLEOTIDE SEQUENCE [LARGE SCALE GENOMIC DNA]</scope>
    <source>
        <strain evidence="7">JU1422</strain>
    </source>
</reference>